<protein>
    <recommendedName>
        <fullName evidence="1">DUF4123 domain-containing protein</fullName>
    </recommendedName>
</protein>
<dbReference type="InterPro" id="IPR025391">
    <property type="entry name" value="DUF4123"/>
</dbReference>
<comment type="caution">
    <text evidence="2">The sequence shown here is derived from an EMBL/GenBank/DDBJ whole genome shotgun (WGS) entry which is preliminary data.</text>
</comment>
<keyword evidence="3" id="KW-1185">Reference proteome</keyword>
<evidence type="ECO:0000313" key="2">
    <source>
        <dbReference type="EMBL" id="GLQ75030.1"/>
    </source>
</evidence>
<evidence type="ECO:0000313" key="3">
    <source>
        <dbReference type="Proteomes" id="UP001156690"/>
    </source>
</evidence>
<sequence>MNKLKALMANDALNHWIVVDAIRVPDIEEQIYLHESTSEAFKLYDESPLQEFREQSPVIFQYFGAEGISEQLFNDFAFRTSSVMFSANVEVEPYRIFKHLQSLMVVNIDSKKTLLRFYSSKFWNSSIGKMAQSDIDTLLGPCQYIGWVNEDKELKVYQGKEVDEPNSNDEILNLNSSYFLELI</sequence>
<proteinExistence type="predicted"/>
<evidence type="ECO:0000259" key="1">
    <source>
        <dbReference type="Pfam" id="PF13503"/>
    </source>
</evidence>
<dbReference type="Pfam" id="PF13503">
    <property type="entry name" value="DUF4123"/>
    <property type="match status" value="1"/>
</dbReference>
<dbReference type="RefSeq" id="WP_126608710.1">
    <property type="nucleotide sequence ID" value="NZ_AP025144.1"/>
</dbReference>
<dbReference type="EMBL" id="BSNX01000067">
    <property type="protein sequence ID" value="GLQ75030.1"/>
    <property type="molecule type" value="Genomic_DNA"/>
</dbReference>
<feature type="domain" description="DUF4123" evidence="1">
    <location>
        <begin position="16"/>
        <end position="121"/>
    </location>
</feature>
<dbReference type="Proteomes" id="UP001156690">
    <property type="component" value="Unassembled WGS sequence"/>
</dbReference>
<dbReference type="AlphaFoldDB" id="A0AAV5NWA3"/>
<organism evidence="2 3">
    <name type="scientific">Vibrio penaeicida</name>
    <dbReference type="NCBI Taxonomy" id="104609"/>
    <lineage>
        <taxon>Bacteria</taxon>
        <taxon>Pseudomonadati</taxon>
        <taxon>Pseudomonadota</taxon>
        <taxon>Gammaproteobacteria</taxon>
        <taxon>Vibrionales</taxon>
        <taxon>Vibrionaceae</taxon>
        <taxon>Vibrio</taxon>
    </lineage>
</organism>
<reference evidence="3" key="1">
    <citation type="journal article" date="2019" name="Int. J. Syst. Evol. Microbiol.">
        <title>The Global Catalogue of Microorganisms (GCM) 10K type strain sequencing project: providing services to taxonomists for standard genome sequencing and annotation.</title>
        <authorList>
            <consortium name="The Broad Institute Genomics Platform"/>
            <consortium name="The Broad Institute Genome Sequencing Center for Infectious Disease"/>
            <person name="Wu L."/>
            <person name="Ma J."/>
        </authorList>
    </citation>
    <scope>NUCLEOTIDE SEQUENCE [LARGE SCALE GENOMIC DNA]</scope>
    <source>
        <strain evidence="3">NBRC 15640</strain>
    </source>
</reference>
<name>A0AAV5NWA3_9VIBR</name>
<accession>A0AAV5NWA3</accession>
<gene>
    <name evidence="2" type="ORF">GCM10007932_43920</name>
</gene>